<comment type="function">
    <text evidence="1">Component of the exocyst complex involved in the docking of exocytic vesicles with fusion sites on the plasma membrane.</text>
</comment>
<evidence type="ECO:0000313" key="3">
    <source>
        <dbReference type="EMBL" id="KAH9630020.1"/>
    </source>
</evidence>
<dbReference type="PANTHER" id="PTHR14146">
    <property type="entry name" value="EXOCYST COMPLEX COMPONENT 4"/>
    <property type="match status" value="1"/>
</dbReference>
<comment type="caution">
    <text evidence="3">The sequence shown here is derived from an EMBL/GenBank/DDBJ whole genome shotgun (WGS) entry which is preliminary data.</text>
</comment>
<dbReference type="GO" id="GO:0006612">
    <property type="term" value="P:protein targeting to membrane"/>
    <property type="evidence" value="ECO:0007669"/>
    <property type="project" value="UniProtKB-UniRule"/>
</dbReference>
<sequence>MSSPPPTKPPRGVKQGKETSGLLMSVIRTLSASETNEQREKERAKLEKEYKKSDARLDELVEEHAQEIMEVMQKFSSVVSALTVWGQHCDAVVARLGACRGLLRLRRDDLKRLWADARTHHYALQMLTDIERVVVSEREARECVSAGRVLAAAQTLAAALATASTTLSHVHALHATRQHLQLKKQELVDVIVRRLSDAVYRDERAPLTRRVSARRRTALLLAELTKSEEVTDAYLQEVTPEFEASLSEEDKTFETTKFKVQIQNELLEVIDSVSRRIIEEGEVEADADVEEDGEIPDSEGVTETGRPLARLVTSLSEEFRACATRNKRLLQLWRASLQKYRVPDSCLHTEQHYWSAVQQVVNYSNNYLCRKKSITVAYLRR</sequence>
<dbReference type="GO" id="GO:0000145">
    <property type="term" value="C:exocyst"/>
    <property type="evidence" value="ECO:0007669"/>
    <property type="project" value="UniProtKB-UniRule"/>
</dbReference>
<dbReference type="InterPro" id="IPR039682">
    <property type="entry name" value="Sec8/EXOC4"/>
</dbReference>
<dbReference type="AlphaFoldDB" id="A0A922SA79"/>
<comment type="similarity">
    <text evidence="1">Belongs to the SEC8 family.</text>
</comment>
<evidence type="ECO:0000256" key="2">
    <source>
        <dbReference type="SAM" id="Coils"/>
    </source>
</evidence>
<keyword evidence="1" id="KW-0653">Protein transport</keyword>
<dbReference type="GO" id="GO:0006893">
    <property type="term" value="P:Golgi to plasma membrane transport"/>
    <property type="evidence" value="ECO:0007669"/>
    <property type="project" value="TreeGrafter"/>
</dbReference>
<keyword evidence="2" id="KW-0175">Coiled coil</keyword>
<dbReference type="GO" id="GO:0007268">
    <property type="term" value="P:chemical synaptic transmission"/>
    <property type="evidence" value="ECO:0007669"/>
    <property type="project" value="TreeGrafter"/>
</dbReference>
<name>A0A922SA79_SPOEX</name>
<dbReference type="GO" id="GO:0015031">
    <property type="term" value="P:protein transport"/>
    <property type="evidence" value="ECO:0007669"/>
    <property type="project" value="UniProtKB-KW"/>
</dbReference>
<organism evidence="3 4">
    <name type="scientific">Spodoptera exigua</name>
    <name type="common">Beet armyworm</name>
    <name type="synonym">Noctua fulgens</name>
    <dbReference type="NCBI Taxonomy" id="7107"/>
    <lineage>
        <taxon>Eukaryota</taxon>
        <taxon>Metazoa</taxon>
        <taxon>Ecdysozoa</taxon>
        <taxon>Arthropoda</taxon>
        <taxon>Hexapoda</taxon>
        <taxon>Insecta</taxon>
        <taxon>Pterygota</taxon>
        <taxon>Neoptera</taxon>
        <taxon>Endopterygota</taxon>
        <taxon>Lepidoptera</taxon>
        <taxon>Glossata</taxon>
        <taxon>Ditrysia</taxon>
        <taxon>Noctuoidea</taxon>
        <taxon>Noctuidae</taxon>
        <taxon>Amphipyrinae</taxon>
        <taxon>Spodoptera</taxon>
    </lineage>
</organism>
<evidence type="ECO:0000313" key="4">
    <source>
        <dbReference type="Proteomes" id="UP000814243"/>
    </source>
</evidence>
<dbReference type="GO" id="GO:0045202">
    <property type="term" value="C:synapse"/>
    <property type="evidence" value="ECO:0007669"/>
    <property type="project" value="TreeGrafter"/>
</dbReference>
<dbReference type="PANTHER" id="PTHR14146:SF0">
    <property type="entry name" value="EXOCYST COMPLEX COMPONENT 4"/>
    <property type="match status" value="1"/>
</dbReference>
<keyword evidence="1" id="KW-0813">Transport</keyword>
<protein>
    <recommendedName>
        <fullName evidence="1">Exocyst complex component Sec8</fullName>
    </recommendedName>
</protein>
<dbReference type="GO" id="GO:0032584">
    <property type="term" value="C:growth cone membrane"/>
    <property type="evidence" value="ECO:0007669"/>
    <property type="project" value="TreeGrafter"/>
</dbReference>
<feature type="coiled-coil region" evidence="2">
    <location>
        <begin position="32"/>
        <end position="63"/>
    </location>
</feature>
<dbReference type="EMBL" id="JACEFF010000844">
    <property type="protein sequence ID" value="KAH9630020.1"/>
    <property type="molecule type" value="Genomic_DNA"/>
</dbReference>
<accession>A0A922SA79</accession>
<evidence type="ECO:0000256" key="1">
    <source>
        <dbReference type="RuleBase" id="RU367079"/>
    </source>
</evidence>
<gene>
    <name evidence="3" type="ORF">HF086_012581</name>
</gene>
<reference evidence="3" key="1">
    <citation type="journal article" date="2021" name="G3 (Bethesda)">
        <title>Genome and transcriptome analysis of the beet armyworm Spodoptera exigua reveals targets for pest control. .</title>
        <authorList>
            <person name="Simon S."/>
            <person name="Breeschoten T."/>
            <person name="Jansen H.J."/>
            <person name="Dirks R.P."/>
            <person name="Schranz M.E."/>
            <person name="Ros V.I.D."/>
        </authorList>
    </citation>
    <scope>NUCLEOTIDE SEQUENCE</scope>
    <source>
        <strain evidence="3">TB_SE_WUR_2020</strain>
    </source>
</reference>
<keyword evidence="1" id="KW-0268">Exocytosis</keyword>
<proteinExistence type="inferred from homology"/>
<dbReference type="Proteomes" id="UP000814243">
    <property type="component" value="Unassembled WGS sequence"/>
</dbReference>
<dbReference type="GO" id="GO:0090522">
    <property type="term" value="P:vesicle tethering involved in exocytosis"/>
    <property type="evidence" value="ECO:0007669"/>
    <property type="project" value="UniProtKB-UniRule"/>
</dbReference>